<dbReference type="Gene3D" id="3.40.50.2300">
    <property type="match status" value="1"/>
</dbReference>
<gene>
    <name evidence="10" type="ORF">NW768_009629</name>
</gene>
<dbReference type="Gene3D" id="3.30.450.40">
    <property type="match status" value="1"/>
</dbReference>
<dbReference type="Pfam" id="PF00512">
    <property type="entry name" value="HisKA"/>
    <property type="match status" value="1"/>
</dbReference>
<dbReference type="InterPro" id="IPR001789">
    <property type="entry name" value="Sig_transdc_resp-reg_receiver"/>
</dbReference>
<dbReference type="CDD" id="cd00082">
    <property type="entry name" value="HisKA"/>
    <property type="match status" value="1"/>
</dbReference>
<name>A0ABQ8R313_FUSEQ</name>
<keyword evidence="3 6" id="KW-0597">Phosphoprotein</keyword>
<evidence type="ECO:0000256" key="3">
    <source>
        <dbReference type="ARBA" id="ARBA00022553"/>
    </source>
</evidence>
<evidence type="ECO:0000259" key="8">
    <source>
        <dbReference type="PROSITE" id="PS50109"/>
    </source>
</evidence>
<evidence type="ECO:0000259" key="9">
    <source>
        <dbReference type="PROSITE" id="PS50110"/>
    </source>
</evidence>
<dbReference type="SMART" id="SM00388">
    <property type="entry name" value="HisKA"/>
    <property type="match status" value="1"/>
</dbReference>
<dbReference type="InterPro" id="IPR036097">
    <property type="entry name" value="HisK_dim/P_sf"/>
</dbReference>
<dbReference type="SUPFAM" id="SSF55781">
    <property type="entry name" value="GAF domain-like"/>
    <property type="match status" value="1"/>
</dbReference>
<dbReference type="InterPro" id="IPR029016">
    <property type="entry name" value="GAF-like_dom_sf"/>
</dbReference>
<dbReference type="PRINTS" id="PR00344">
    <property type="entry name" value="BCTRLSENSOR"/>
</dbReference>
<dbReference type="InterPro" id="IPR003018">
    <property type="entry name" value="GAF"/>
</dbReference>
<dbReference type="CDD" id="cd17546">
    <property type="entry name" value="REC_hyHK_CKI1_RcsC-like"/>
    <property type="match status" value="1"/>
</dbReference>
<sequence length="1268" mass="139725">MSSSAELQREREVQSYFQSWQIAQGSSLKVARNVDGISAPSQVNDANAPQPSSDKALSAFAQLAVFRLNVKRAMVSLIDTNNQYILAEATRSLRLGTLEDEPSAPNNAPDNKKTSSLADYNSELWLGTSILNRPDAVCEHCLNNTCTGRDPDGTTYTASGLIVPDCRLDDRFKSRVYVQSEPGVRFYAGVPIFSRKGYKIGAYAVSDERPRDGLSIEDVKFMQSVAQAVTEHLEWARDRVDRFKGERIVRGLATFIEGCSSDDPTLSRDNQPQRPPIKRPPGMTISATRRSSLHNNMRKVDPDSTRRSQKDTSPPRKTKPKTDGLSRMYHRAADNLRSSILADGVVLFGATAAHIQNMSKSVQIDHSDNSSSEDLPTQVAAEPDGFSAESSDSESSPTSRPCKLLAYSLADKAQPLDLERGPSFSIGTLEKYFSLFPKGKAFTFTEEGTGISSDDDSASDGGAIGGTAATAGKHKRRKDKDRMDHKELLKKIPGAKAIVFLPLFDYVEDRLMGGCFLWTSVPGRMMNLDEDLSYLRAFGNSITSQVGRINTRKNEAAKTTFIASMSHELRSPLHGILGAAEFLKDAVNDSYEAGLVNSIATCGKTLLDTLNHVLDFSKINNLGSGKTRKGKHSKIISLSSDSMESLNMTAAVDLSVLVEEVVDAVATGHNFKKMPNKAADQGGELVGADQKAEAPGSEHPVSILLDITPRASWMVKTQPGALRRIVMNLFGNALKYTALGFVCVSVRAQEINDDSRIHVIIRVTDTGKGMSEDFQQNRLFVPFSQEDSFQPGTGLGLSIVKQIVDSLGGTLEVKSEQDKGTEIEVTLRLEPVPEEESPKPEEPMNSIKEQLQGHSLVLLEASEAFSSSTITKQVKVRNEALIEIFSSWFNMKAAREIDSNPPEADFYLYCEPPSAKTLEKRFQETAAEGTRNKKTPIIIISLNEEEAAKISRAQTKALARLSDVVEVVPQPCGPRKLAQVFSRCLKRIQEVKNDDSDESDLVRSAHTDERKRGGRSRPAREVAEQMNSTLQHEDNKPDYVKTTTSPLPQEQQGHQGAKQDGYISKNDNEKDQKKQQKQDKKIEQEKDGERGDRKKNDQKKDGGHTDGNKQEGTRQENGKASKGSAKPNKPELPSKAHFLLVDDNKINLNLLTMFMKKCGFTYEEAENGEEAVETFRKSTIGDAETPGPIKKRFDYILMDISMPVMNGIEATKRIRKLETKYKVPRTTVFALTGLASADAKLDAMSAGVDMFLPKPVKFAELKTMIENS</sequence>
<feature type="domain" description="Response regulatory" evidence="9">
    <location>
        <begin position="1137"/>
        <end position="1268"/>
    </location>
</feature>
<dbReference type="PANTHER" id="PTHR43047">
    <property type="entry name" value="TWO-COMPONENT HISTIDINE PROTEIN KINASE"/>
    <property type="match status" value="1"/>
</dbReference>
<organism evidence="10 11">
    <name type="scientific">Fusarium equiseti</name>
    <name type="common">Fusarium scirpi</name>
    <dbReference type="NCBI Taxonomy" id="61235"/>
    <lineage>
        <taxon>Eukaryota</taxon>
        <taxon>Fungi</taxon>
        <taxon>Dikarya</taxon>
        <taxon>Ascomycota</taxon>
        <taxon>Pezizomycotina</taxon>
        <taxon>Sordariomycetes</taxon>
        <taxon>Hypocreomycetidae</taxon>
        <taxon>Hypocreales</taxon>
        <taxon>Nectriaceae</taxon>
        <taxon>Fusarium</taxon>
        <taxon>Fusarium incarnatum-equiseti species complex</taxon>
    </lineage>
</organism>
<dbReference type="SUPFAM" id="SSF55874">
    <property type="entry name" value="ATPase domain of HSP90 chaperone/DNA topoisomerase II/histidine kinase"/>
    <property type="match status" value="1"/>
</dbReference>
<evidence type="ECO:0000256" key="1">
    <source>
        <dbReference type="ARBA" id="ARBA00000085"/>
    </source>
</evidence>
<feature type="domain" description="Histidine kinase" evidence="8">
    <location>
        <begin position="564"/>
        <end position="831"/>
    </location>
</feature>
<dbReference type="InterPro" id="IPR003661">
    <property type="entry name" value="HisK_dim/P_dom"/>
</dbReference>
<keyword evidence="5" id="KW-0418">Kinase</keyword>
<dbReference type="Gene3D" id="3.30.565.10">
    <property type="entry name" value="Histidine kinase-like ATPase, C-terminal domain"/>
    <property type="match status" value="1"/>
</dbReference>
<dbReference type="Gene3D" id="1.10.287.130">
    <property type="match status" value="1"/>
</dbReference>
<comment type="catalytic activity">
    <reaction evidence="1">
        <text>ATP + protein L-histidine = ADP + protein N-phospho-L-histidine.</text>
        <dbReference type="EC" id="2.7.13.3"/>
    </reaction>
</comment>
<feature type="region of interest" description="Disordered" evidence="7">
    <location>
        <begin position="363"/>
        <end position="400"/>
    </location>
</feature>
<evidence type="ECO:0000256" key="7">
    <source>
        <dbReference type="SAM" id="MobiDB-lite"/>
    </source>
</evidence>
<dbReference type="SMART" id="SM00448">
    <property type="entry name" value="REC"/>
    <property type="match status" value="1"/>
</dbReference>
<feature type="modified residue" description="4-aspartylphosphate" evidence="6">
    <location>
        <position position="1199"/>
    </location>
</feature>
<dbReference type="InterPro" id="IPR004358">
    <property type="entry name" value="Sig_transdc_His_kin-like_C"/>
</dbReference>
<keyword evidence="4" id="KW-0808">Transferase</keyword>
<dbReference type="SUPFAM" id="SSF52172">
    <property type="entry name" value="CheY-like"/>
    <property type="match status" value="1"/>
</dbReference>
<dbReference type="InterPro" id="IPR011006">
    <property type="entry name" value="CheY-like_superfamily"/>
</dbReference>
<dbReference type="Pfam" id="PF02518">
    <property type="entry name" value="HATPase_c"/>
    <property type="match status" value="1"/>
</dbReference>
<protein>
    <recommendedName>
        <fullName evidence="2">histidine kinase</fullName>
        <ecNumber evidence="2">2.7.13.3</ecNumber>
    </recommendedName>
</protein>
<reference evidence="10" key="1">
    <citation type="submission" date="2022-09" db="EMBL/GenBank/DDBJ databases">
        <title>Fusarium specimens isolated from Avocado Roots.</title>
        <authorList>
            <person name="Stajich J."/>
            <person name="Roper C."/>
            <person name="Heimlech-Rivalta G."/>
        </authorList>
    </citation>
    <scope>NUCLEOTIDE SEQUENCE</scope>
    <source>
        <strain evidence="10">CF00095</strain>
    </source>
</reference>
<dbReference type="PROSITE" id="PS50109">
    <property type="entry name" value="HIS_KIN"/>
    <property type="match status" value="1"/>
</dbReference>
<evidence type="ECO:0000256" key="4">
    <source>
        <dbReference type="ARBA" id="ARBA00022679"/>
    </source>
</evidence>
<feature type="region of interest" description="Disordered" evidence="7">
    <location>
        <begin position="260"/>
        <end position="327"/>
    </location>
</feature>
<feature type="compositionally biased region" description="Low complexity" evidence="7">
    <location>
        <begin position="387"/>
        <end position="399"/>
    </location>
</feature>
<feature type="compositionally biased region" description="Polar residues" evidence="7">
    <location>
        <begin position="285"/>
        <end position="295"/>
    </location>
</feature>
<dbReference type="EMBL" id="JAOQBH010000016">
    <property type="protein sequence ID" value="KAJ4124270.1"/>
    <property type="molecule type" value="Genomic_DNA"/>
</dbReference>
<evidence type="ECO:0000256" key="2">
    <source>
        <dbReference type="ARBA" id="ARBA00012438"/>
    </source>
</evidence>
<proteinExistence type="predicted"/>
<dbReference type="PANTHER" id="PTHR43047:SF72">
    <property type="entry name" value="OSMOSENSING HISTIDINE PROTEIN KINASE SLN1"/>
    <property type="match status" value="1"/>
</dbReference>
<feature type="compositionally biased region" description="Basic and acidic residues" evidence="7">
    <location>
        <begin position="298"/>
        <end position="324"/>
    </location>
</feature>
<dbReference type="Pfam" id="PF01590">
    <property type="entry name" value="GAF"/>
    <property type="match status" value="1"/>
</dbReference>
<feature type="compositionally biased region" description="Basic and acidic residues" evidence="7">
    <location>
        <begin position="1066"/>
        <end position="1119"/>
    </location>
</feature>
<keyword evidence="11" id="KW-1185">Reference proteome</keyword>
<dbReference type="Proteomes" id="UP001152024">
    <property type="component" value="Unassembled WGS sequence"/>
</dbReference>
<evidence type="ECO:0000313" key="11">
    <source>
        <dbReference type="Proteomes" id="UP001152024"/>
    </source>
</evidence>
<dbReference type="SMART" id="SM00387">
    <property type="entry name" value="HATPase_c"/>
    <property type="match status" value="1"/>
</dbReference>
<evidence type="ECO:0000256" key="6">
    <source>
        <dbReference type="PROSITE-ProRule" id="PRU00169"/>
    </source>
</evidence>
<dbReference type="PROSITE" id="PS50110">
    <property type="entry name" value="RESPONSE_REGULATORY"/>
    <property type="match status" value="1"/>
</dbReference>
<feature type="compositionally biased region" description="Polar residues" evidence="7">
    <location>
        <begin position="1041"/>
        <end position="1054"/>
    </location>
</feature>
<feature type="compositionally biased region" description="Polar residues" evidence="7">
    <location>
        <begin position="262"/>
        <end position="272"/>
    </location>
</feature>
<feature type="region of interest" description="Disordered" evidence="7">
    <location>
        <begin position="451"/>
        <end position="483"/>
    </location>
</feature>
<dbReference type="InterPro" id="IPR003594">
    <property type="entry name" value="HATPase_dom"/>
</dbReference>
<dbReference type="EC" id="2.7.13.3" evidence="2"/>
<dbReference type="InterPro" id="IPR005467">
    <property type="entry name" value="His_kinase_dom"/>
</dbReference>
<dbReference type="InterPro" id="IPR036890">
    <property type="entry name" value="HATPase_C_sf"/>
</dbReference>
<feature type="region of interest" description="Disordered" evidence="7">
    <location>
        <begin position="992"/>
        <end position="1132"/>
    </location>
</feature>
<evidence type="ECO:0000313" key="10">
    <source>
        <dbReference type="EMBL" id="KAJ4124270.1"/>
    </source>
</evidence>
<dbReference type="Pfam" id="PF00072">
    <property type="entry name" value="Response_reg"/>
    <property type="match status" value="1"/>
</dbReference>
<feature type="compositionally biased region" description="Basic and acidic residues" evidence="7">
    <location>
        <begin position="992"/>
        <end position="1011"/>
    </location>
</feature>
<dbReference type="SUPFAM" id="SSF47384">
    <property type="entry name" value="Homodimeric domain of signal transducing histidine kinase"/>
    <property type="match status" value="1"/>
</dbReference>
<comment type="caution">
    <text evidence="10">The sequence shown here is derived from an EMBL/GenBank/DDBJ whole genome shotgun (WGS) entry which is preliminary data.</text>
</comment>
<evidence type="ECO:0000256" key="5">
    <source>
        <dbReference type="ARBA" id="ARBA00022777"/>
    </source>
</evidence>
<accession>A0ABQ8R313</accession>